<organism evidence="1 2">
    <name type="scientific">Alteromonas mediterranea</name>
    <dbReference type="NCBI Taxonomy" id="314275"/>
    <lineage>
        <taxon>Bacteria</taxon>
        <taxon>Pseudomonadati</taxon>
        <taxon>Pseudomonadota</taxon>
        <taxon>Gammaproteobacteria</taxon>
        <taxon>Alteromonadales</taxon>
        <taxon>Alteromonadaceae</taxon>
        <taxon>Alteromonas/Salinimonas group</taxon>
        <taxon>Alteromonas</taxon>
    </lineage>
</organism>
<dbReference type="EMBL" id="CP013929">
    <property type="protein sequence ID" value="AMJ80855.1"/>
    <property type="molecule type" value="Genomic_DNA"/>
</dbReference>
<sequence length="68" mass="7711">MARTLRYDMKVRKNGDVWRILGLGVSKGNATLCHLASTTRFRAQRNGNNPIQQQDWVKGLPTQPKFIG</sequence>
<proteinExistence type="predicted"/>
<keyword evidence="1" id="KW-0614">Plasmid</keyword>
<reference evidence="1 2" key="1">
    <citation type="submission" date="2015-12" db="EMBL/GenBank/DDBJ databases">
        <title>Intraspecies pangenome expansion in the marine bacterium Alteromonas.</title>
        <authorList>
            <person name="Lopez-Perez M."/>
            <person name="Rodriguez-Valera F."/>
        </authorList>
    </citation>
    <scope>NUCLEOTIDE SEQUENCE [LARGE SCALE GENOMIC DNA]</scope>
    <source>
        <strain evidence="1 2">UM8</strain>
        <plasmid evidence="1 2">pAMEDUM8_300</plasmid>
    </source>
</reference>
<protein>
    <submittedName>
        <fullName evidence="1">Uncharacterized protein</fullName>
    </submittedName>
</protein>
<dbReference type="Proteomes" id="UP000061468">
    <property type="component" value="Plasmid pAMEDUM8_300"/>
</dbReference>
<evidence type="ECO:0000313" key="1">
    <source>
        <dbReference type="EMBL" id="AMJ80855.1"/>
    </source>
</evidence>
<name>A0AAC8XNX0_9ALTE</name>
<accession>A0AAC8XNX0</accession>
<dbReference type="AlphaFoldDB" id="A0AAC8XNX0"/>
<geneLocation type="plasmid" evidence="1 2">
    <name>pAMEDUM8_300</name>
</geneLocation>
<gene>
    <name evidence="1" type="ORF">AV942_20980</name>
</gene>
<evidence type="ECO:0000313" key="2">
    <source>
        <dbReference type="Proteomes" id="UP000061468"/>
    </source>
</evidence>